<reference evidence="1" key="1">
    <citation type="submission" date="2023-04" db="EMBL/GenBank/DDBJ databases">
        <title>Draft Genome sequencing of Naganishia species isolated from polar environments using Oxford Nanopore Technology.</title>
        <authorList>
            <person name="Leo P."/>
            <person name="Venkateswaran K."/>
        </authorList>
    </citation>
    <scope>NUCLEOTIDE SEQUENCE</scope>
    <source>
        <strain evidence="1">MNA-CCFEE 5425</strain>
    </source>
</reference>
<protein>
    <submittedName>
        <fullName evidence="1">Uncharacterized protein</fullName>
    </submittedName>
</protein>
<evidence type="ECO:0000313" key="2">
    <source>
        <dbReference type="Proteomes" id="UP001243375"/>
    </source>
</evidence>
<sequence length="578" mass="63052">MPDSTQVHGQETTDDTSVVDTASDVEIIEIGDSPVKRAGPPKSSHQQRKPFAIDKAEKQMAPMFSQMAASTSTSTSTPLKRKRNAHEESASSTPTAFDKSIHTASSAQPSTVSKAARLDPLKANSVVGPGSLLGSLLDNVTKEGSAVEKKGQSAQRMSHEVSSSLGSMIFWGPPGSGKTTLARLLASKIEADFKELSATSSGAADVRKVFDQAKNQLRLTGRSSIQDQGKRPACRLTARSTHSSVFTLEKHSVAELEQILRNAVSALPPPVPRIPSTLIPFLADVSDGDARQALNSLELALSVCKKREAEDKQNAVKDTGDEEMSAKPEVSDAQDSEETDEDRMLMTAIKQGLRKGYDRTGETRYDMISAMHKSIRGSDGSAALYWLARMLEGGEDAVYIARRLIVFASEDVGLADPQALPLVRSQPQTDVQIAMACYQACQVIGLPECRINLAHCVAYLSEANKSTRSYEAYKKAVALANETPLPGVPLQIRNAPTNLMKQLGYGKDYSYNPDFAHPVHNEYLPATLAESSTFGIDSLLHTEEQYRNRVGKEWDESRLRDWELMRNKGQDWEGRNGR</sequence>
<gene>
    <name evidence="1" type="ORF">QFC22_005482</name>
</gene>
<organism evidence="1 2">
    <name type="scientific">Naganishia vaughanmartiniae</name>
    <dbReference type="NCBI Taxonomy" id="1424756"/>
    <lineage>
        <taxon>Eukaryota</taxon>
        <taxon>Fungi</taxon>
        <taxon>Dikarya</taxon>
        <taxon>Basidiomycota</taxon>
        <taxon>Agaricomycotina</taxon>
        <taxon>Tremellomycetes</taxon>
        <taxon>Filobasidiales</taxon>
        <taxon>Filobasidiaceae</taxon>
        <taxon>Naganishia</taxon>
    </lineage>
</organism>
<name>A0ACC2WS46_9TREE</name>
<evidence type="ECO:0000313" key="1">
    <source>
        <dbReference type="EMBL" id="KAJ9114609.1"/>
    </source>
</evidence>
<keyword evidence="2" id="KW-1185">Reference proteome</keyword>
<comment type="caution">
    <text evidence="1">The sequence shown here is derived from an EMBL/GenBank/DDBJ whole genome shotgun (WGS) entry which is preliminary data.</text>
</comment>
<proteinExistence type="predicted"/>
<dbReference type="Proteomes" id="UP001243375">
    <property type="component" value="Unassembled WGS sequence"/>
</dbReference>
<dbReference type="EMBL" id="JASBWU010000018">
    <property type="protein sequence ID" value="KAJ9114609.1"/>
    <property type="molecule type" value="Genomic_DNA"/>
</dbReference>
<accession>A0ACC2WS46</accession>